<proteinExistence type="predicted"/>
<evidence type="ECO:0000313" key="2">
    <source>
        <dbReference type="Proteomes" id="UP000824192"/>
    </source>
</evidence>
<dbReference type="AlphaFoldDB" id="A0A9D1RTV2"/>
<gene>
    <name evidence="1" type="ORF">H9868_02830</name>
</gene>
<sequence>MIELRNWALTVEPGGRPLARQYDNRTGWLVITGDIPEGYDWYLKVLAEGDRYDEISLARVEEGIGVELTRAFLAVGGYYRIQLMGVARADSDCVRHTNVATVYIPPSLSGDGTWPELPTAFGQAEARLISLNAHPPIPGGNGFWEVWDLESGRYVESLFPLPAGTGGFRVGNGLKMENGVLSVDAAEQVEEDNTKPVTSAAVYVEIGNIESLLRAL</sequence>
<reference evidence="1" key="2">
    <citation type="submission" date="2021-04" db="EMBL/GenBank/DDBJ databases">
        <authorList>
            <person name="Gilroy R."/>
        </authorList>
    </citation>
    <scope>NUCLEOTIDE SEQUENCE</scope>
    <source>
        <strain evidence="1">ChiGjej6B6-1540</strain>
    </source>
</reference>
<dbReference type="EMBL" id="DXGA01000063">
    <property type="protein sequence ID" value="HIW93455.1"/>
    <property type="molecule type" value="Genomic_DNA"/>
</dbReference>
<accession>A0A9D1RTV2</accession>
<comment type="caution">
    <text evidence="1">The sequence shown here is derived from an EMBL/GenBank/DDBJ whole genome shotgun (WGS) entry which is preliminary data.</text>
</comment>
<reference evidence="1" key="1">
    <citation type="journal article" date="2021" name="PeerJ">
        <title>Extensive microbial diversity within the chicken gut microbiome revealed by metagenomics and culture.</title>
        <authorList>
            <person name="Gilroy R."/>
            <person name="Ravi A."/>
            <person name="Getino M."/>
            <person name="Pursley I."/>
            <person name="Horton D.L."/>
            <person name="Alikhan N.F."/>
            <person name="Baker D."/>
            <person name="Gharbi K."/>
            <person name="Hall N."/>
            <person name="Watson M."/>
            <person name="Adriaenssens E.M."/>
            <person name="Foster-Nyarko E."/>
            <person name="Jarju S."/>
            <person name="Secka A."/>
            <person name="Antonio M."/>
            <person name="Oren A."/>
            <person name="Chaudhuri R.R."/>
            <person name="La Ragione R."/>
            <person name="Hildebrand F."/>
            <person name="Pallen M.J."/>
        </authorList>
    </citation>
    <scope>NUCLEOTIDE SEQUENCE</scope>
    <source>
        <strain evidence="1">ChiGjej6B6-1540</strain>
    </source>
</reference>
<organism evidence="1 2">
    <name type="scientific">Candidatus Flavonifractor merdipullorum</name>
    <dbReference type="NCBI Taxonomy" id="2838590"/>
    <lineage>
        <taxon>Bacteria</taxon>
        <taxon>Bacillati</taxon>
        <taxon>Bacillota</taxon>
        <taxon>Clostridia</taxon>
        <taxon>Eubacteriales</taxon>
        <taxon>Oscillospiraceae</taxon>
        <taxon>Flavonifractor</taxon>
    </lineage>
</organism>
<dbReference type="Proteomes" id="UP000824192">
    <property type="component" value="Unassembled WGS sequence"/>
</dbReference>
<protein>
    <submittedName>
        <fullName evidence="1">Uncharacterized protein</fullName>
    </submittedName>
</protein>
<evidence type="ECO:0000313" key="1">
    <source>
        <dbReference type="EMBL" id="HIW93455.1"/>
    </source>
</evidence>
<name>A0A9D1RTV2_9FIRM</name>